<reference evidence="2 3" key="1">
    <citation type="submission" date="2020-08" db="EMBL/GenBank/DDBJ databases">
        <title>Sequencing the genomes of 1000 actinobacteria strains.</title>
        <authorList>
            <person name="Klenk H.-P."/>
        </authorList>
    </citation>
    <scope>NUCLEOTIDE SEQUENCE [LARGE SCALE GENOMIC DNA]</scope>
    <source>
        <strain evidence="2 3">DSM 20146</strain>
    </source>
</reference>
<dbReference type="InterPro" id="IPR043129">
    <property type="entry name" value="ATPase_NBD"/>
</dbReference>
<dbReference type="InterPro" id="IPR000600">
    <property type="entry name" value="ROK"/>
</dbReference>
<name>A0A7W4YIY0_LEIAQ</name>
<comment type="caution">
    <text evidence="2">The sequence shown here is derived from an EMBL/GenBank/DDBJ whole genome shotgun (WGS) entry which is preliminary data.</text>
</comment>
<evidence type="ECO:0000313" key="2">
    <source>
        <dbReference type="EMBL" id="MBB2967808.1"/>
    </source>
</evidence>
<dbReference type="EMBL" id="JACHVP010000002">
    <property type="protein sequence ID" value="MBB2967808.1"/>
    <property type="molecule type" value="Genomic_DNA"/>
</dbReference>
<dbReference type="SUPFAM" id="SSF53067">
    <property type="entry name" value="Actin-like ATPase domain"/>
    <property type="match status" value="1"/>
</dbReference>
<keyword evidence="2" id="KW-0418">Kinase</keyword>
<proteinExistence type="inferred from homology"/>
<sequence length="318" mass="32794">MVAQGGQHMVVDVGGSHVTAAAVSTAAPGGAALLSRIERSVDSHASSAVVLDSWAAACVDAAEGAGIDPGGRDWGLAMPGPFDYDQGIGHYARVGKFERLAGVDIRSGLADRLGVDPARVRFVHDAGAYGIGEWRYGSPTRHARFVCVTLGTGVGSAFVDDGALVFDRADVPPGGEVHRLPFDGRDLEDTISTRALLARYASPDPGLSVKELASRARSGDERAQGAFDTGMEALALAVGPWLAAFGATALVVGGSISRSWDVLERGFRTGLETSAPELAVTLDIAPSRLLADAPLYGVAHLLERSAAGARCVTAPALP</sequence>
<evidence type="ECO:0000313" key="3">
    <source>
        <dbReference type="Proteomes" id="UP000538196"/>
    </source>
</evidence>
<dbReference type="Proteomes" id="UP000538196">
    <property type="component" value="Unassembled WGS sequence"/>
</dbReference>
<dbReference type="PANTHER" id="PTHR18964">
    <property type="entry name" value="ROK (REPRESSOR, ORF, KINASE) FAMILY"/>
    <property type="match status" value="1"/>
</dbReference>
<dbReference type="AlphaFoldDB" id="A0A7W4YIY0"/>
<gene>
    <name evidence="2" type="ORF">FHX33_002571</name>
</gene>
<dbReference type="Pfam" id="PF00480">
    <property type="entry name" value="ROK"/>
    <property type="match status" value="1"/>
</dbReference>
<keyword evidence="3" id="KW-1185">Reference proteome</keyword>
<dbReference type="PANTHER" id="PTHR18964:SF169">
    <property type="entry name" value="N-ACETYLMANNOSAMINE KINASE"/>
    <property type="match status" value="1"/>
</dbReference>
<protein>
    <submittedName>
        <fullName evidence="2">Glucokinase</fullName>
        <ecNumber evidence="2">2.7.1.2</ecNumber>
    </submittedName>
</protein>
<organism evidence="2 3">
    <name type="scientific">Leifsonia aquatica</name>
    <name type="common">Corynebacterium aquaticum</name>
    <dbReference type="NCBI Taxonomy" id="144185"/>
    <lineage>
        <taxon>Bacteria</taxon>
        <taxon>Bacillati</taxon>
        <taxon>Actinomycetota</taxon>
        <taxon>Actinomycetes</taxon>
        <taxon>Micrococcales</taxon>
        <taxon>Microbacteriaceae</taxon>
        <taxon>Leifsonia</taxon>
    </lineage>
</organism>
<accession>A0A7W4YIY0</accession>
<keyword evidence="2" id="KW-0808">Transferase</keyword>
<dbReference type="EC" id="2.7.1.2" evidence="2"/>
<evidence type="ECO:0000256" key="1">
    <source>
        <dbReference type="ARBA" id="ARBA00006479"/>
    </source>
</evidence>
<comment type="similarity">
    <text evidence="1">Belongs to the ROK (NagC/XylR) family.</text>
</comment>
<dbReference type="Gene3D" id="3.30.420.40">
    <property type="match status" value="2"/>
</dbReference>
<dbReference type="GO" id="GO:0004340">
    <property type="term" value="F:glucokinase activity"/>
    <property type="evidence" value="ECO:0007669"/>
    <property type="project" value="UniProtKB-EC"/>
</dbReference>